<evidence type="ECO:0000313" key="2">
    <source>
        <dbReference type="Proteomes" id="UP000363661"/>
    </source>
</evidence>
<dbReference type="EMBL" id="CABHNA010000054">
    <property type="protein sequence ID" value="VUX09846.1"/>
    <property type="molecule type" value="Genomic_DNA"/>
</dbReference>
<dbReference type="Proteomes" id="UP000363661">
    <property type="component" value="Unassembled WGS sequence"/>
</dbReference>
<sequence>MKRIISIFLTMMIMISTIGCRSKEDDPIEKKDTKVAYQADKIEKPKDISKIQFLVYLEDGTLRIGGSDQSGEKRTVWDSKNNGKDWILAEDSEQLMELKNQNAFYKYSSDGKFYVVEDQTIRLYEDTQPSTINIDEGESYLDSALCGQDFYLLVEDETGTKQIKKHDLSEQIWENVENEELVQALKKTTGYGCLATDPSAEMLYTEGKEIVKYSVEKDETTHAINGEVLNSCIDTINEPITGLAVQGENIVVCTAGKSGSESNLYFLQKEQTKKTEKDKTDTGKNTVLKIYSLKENSMIRSSLAFFRREHTDISINYTVGYTGEDGLSVSDAIRKLNTEIMADEGPDIIVLDNLPVEEYISKGVLEPVTDIVNEKKDEIFFNMIEGYNKESEIFCVPTTFRIPVIIGNSEVVSEESSKAVIDQMEQQESPVLTRQDFPYAAMYMFVTSDMVEKDGMNEEKLTAYYNDLLRLKEMGNVTDKIVGESDYSMNQTVDIFPYGESDVPSDIYFGEAKAGVGQIAYADSYIKLNSARKQADIQFDYLNKSGGNYYIPTEVLGINSRSSYKDAAKEFLSLYLTEEVQNTNTMGFSINRNSMRNSAAVTDSPQYYSTIYKNLEDTSGLDLCTLSTDEFNELLQFVELADTPVRVDAVVTETVMEQADKILYEGLDVQTAVQTVCGKTNLYLKE</sequence>
<dbReference type="RefSeq" id="WP_144367092.1">
    <property type="nucleotide sequence ID" value="NZ_CABHNA010000054.1"/>
</dbReference>
<dbReference type="SUPFAM" id="SSF53850">
    <property type="entry name" value="Periplasmic binding protein-like II"/>
    <property type="match status" value="1"/>
</dbReference>
<proteinExistence type="predicted"/>
<gene>
    <name evidence="1" type="ORF">RTSSTS7063_01581</name>
</gene>
<protein>
    <submittedName>
        <fullName evidence="1">Bacterial extracellular solute-binding protein</fullName>
    </submittedName>
</protein>
<keyword evidence="2" id="KW-1185">Reference proteome</keyword>
<accession>A0A564TRH8</accession>
<organism evidence="1 2">
    <name type="scientific">[Ruminococcus] torques</name>
    <dbReference type="NCBI Taxonomy" id="33039"/>
    <lineage>
        <taxon>Bacteria</taxon>
        <taxon>Bacillati</taxon>
        <taxon>Bacillota</taxon>
        <taxon>Clostridia</taxon>
        <taxon>Lachnospirales</taxon>
        <taxon>Lachnospiraceae</taxon>
        <taxon>Mediterraneibacter</taxon>
    </lineage>
</organism>
<evidence type="ECO:0000313" key="1">
    <source>
        <dbReference type="EMBL" id="VUX09846.1"/>
    </source>
</evidence>
<dbReference type="Gene3D" id="3.40.190.10">
    <property type="entry name" value="Periplasmic binding protein-like II"/>
    <property type="match status" value="1"/>
</dbReference>
<name>A0A564TRH8_9FIRM</name>
<dbReference type="AlphaFoldDB" id="A0A564TRH8"/>
<dbReference type="PROSITE" id="PS51257">
    <property type="entry name" value="PROKAR_LIPOPROTEIN"/>
    <property type="match status" value="1"/>
</dbReference>
<reference evidence="1 2" key="1">
    <citation type="submission" date="2019-07" db="EMBL/GenBank/DDBJ databases">
        <authorList>
            <person name="Hibberd C M."/>
            <person name="Gehrig L. J."/>
            <person name="Chang H.-W."/>
            <person name="Venkatesh S."/>
        </authorList>
    </citation>
    <scope>NUCLEOTIDE SEQUENCE [LARGE SCALE GENOMIC DNA]</scope>
    <source>
        <strain evidence="1">Ruminococcus_torques_SSTS_Bg7063</strain>
    </source>
</reference>